<comment type="similarity">
    <text evidence="3">Belongs to the RNase E/G family. RNase G subfamily.</text>
</comment>
<sequence length="515" mass="57159">MGAKARFNWLVFMGQHTSMHQDILINWSPQETRVAIVEHGAVQELHVERALERGLVGNVYLGKVARVLPGMQSAFIDIGLERAAFLHVADVWQRPMAGESLPAHRTASTPPKPIEKQVFEGQTLMVQVIKDPIGTKGARLSTQISIAGRMLVFLPQDEHIGISQKIPAGQRDALRSRVQALAGESAPGQSRGGYILRTNAEDATDSELAEDIAYLRKTWTRIREASLKLPPTSLLHEDLSLLQRVLRDLVNEETQSIRLDSQEQFKQLAAFGQEFMPAAAERLSLYKGERPIFDLYSVDDEIAKALGRRVDLKSGGYLVIDQTEALTTIDVNTGAFVGARNFDDTVFKTNLEAAQAIARQLRLRNLGGIVIVDFIDMTLAEHQQAVVAEFKKQLARDRVKTQTGGFSALGLLEMTRKRTRESLAQMLCEPCVQCQGAGRVRTARTVAYDILREILREARQFNPKEFRVVAASAVVDMLLDEESQHLAGLSDFIGKPISLRAESAMGPDQYDIVLL</sequence>
<evidence type="ECO:0000313" key="17">
    <source>
        <dbReference type="EMBL" id="MET4575764.1"/>
    </source>
</evidence>
<keyword evidence="9" id="KW-0540">Nuclease</keyword>
<comment type="cofactor">
    <cofactor evidence="1">
        <name>Mg(2+)</name>
        <dbReference type="ChEBI" id="CHEBI:18420"/>
    </cofactor>
</comment>
<reference evidence="17 18" key="1">
    <citation type="submission" date="2024-06" db="EMBL/GenBank/DDBJ databases">
        <title>Sorghum-associated microbial communities from plants grown in Nebraska, USA.</title>
        <authorList>
            <person name="Schachtman D."/>
        </authorList>
    </citation>
    <scope>NUCLEOTIDE SEQUENCE [LARGE SCALE GENOMIC DNA]</scope>
    <source>
        <strain evidence="17 18">2709</strain>
    </source>
</reference>
<keyword evidence="18" id="KW-1185">Reference proteome</keyword>
<evidence type="ECO:0000313" key="18">
    <source>
        <dbReference type="Proteomes" id="UP001549320"/>
    </source>
</evidence>
<dbReference type="InterPro" id="IPR004659">
    <property type="entry name" value="RNase_E/G"/>
</dbReference>
<dbReference type="InterPro" id="IPR048583">
    <property type="entry name" value="RNase_E_G_thioredoxin-like"/>
</dbReference>
<dbReference type="Proteomes" id="UP001549320">
    <property type="component" value="Unassembled WGS sequence"/>
</dbReference>
<keyword evidence="10" id="KW-0479">Metal-binding</keyword>
<dbReference type="NCBIfam" id="NF008689">
    <property type="entry name" value="PRK11712.1"/>
    <property type="match status" value="1"/>
</dbReference>
<evidence type="ECO:0000256" key="15">
    <source>
        <dbReference type="ARBA" id="ARBA00022884"/>
    </source>
</evidence>
<dbReference type="CDD" id="cd04453">
    <property type="entry name" value="S1_RNase_E"/>
    <property type="match status" value="1"/>
</dbReference>
<keyword evidence="5" id="KW-0963">Cytoplasm</keyword>
<accession>A0ABV2Q419</accession>
<proteinExistence type="inferred from homology"/>
<keyword evidence="6" id="KW-0698">rRNA processing</keyword>
<dbReference type="Gene3D" id="2.40.50.140">
    <property type="entry name" value="Nucleic acid-binding proteins"/>
    <property type="match status" value="1"/>
</dbReference>
<evidence type="ECO:0000256" key="4">
    <source>
        <dbReference type="ARBA" id="ARBA00017719"/>
    </source>
</evidence>
<comment type="caution">
    <text evidence="17">The sequence shown here is derived from an EMBL/GenBank/DDBJ whole genome shotgun (WGS) entry which is preliminary data.</text>
</comment>
<evidence type="ECO:0000256" key="7">
    <source>
        <dbReference type="ARBA" id="ARBA00022555"/>
    </source>
</evidence>
<dbReference type="Gene3D" id="3.40.1260.20">
    <property type="entry name" value="Ribonuclease E, catalytic domain"/>
    <property type="match status" value="1"/>
</dbReference>
<dbReference type="InterPro" id="IPR012340">
    <property type="entry name" value="NA-bd_OB-fold"/>
</dbReference>
<protein>
    <recommendedName>
        <fullName evidence="4">Ribonuclease G</fullName>
    </recommendedName>
</protein>
<feature type="domain" description="S1 motif" evidence="16">
    <location>
        <begin position="55"/>
        <end position="143"/>
    </location>
</feature>
<keyword evidence="13 17" id="KW-0378">Hydrolase</keyword>
<dbReference type="Pfam" id="PF10150">
    <property type="entry name" value="RNase_E_G"/>
    <property type="match status" value="1"/>
</dbReference>
<keyword evidence="11" id="KW-0699">rRNA-binding</keyword>
<evidence type="ECO:0000256" key="11">
    <source>
        <dbReference type="ARBA" id="ARBA00022730"/>
    </source>
</evidence>
<dbReference type="PANTHER" id="PTHR30001:SF0">
    <property type="entry name" value="RIBONUCLEASE G"/>
    <property type="match status" value="1"/>
</dbReference>
<evidence type="ECO:0000256" key="12">
    <source>
        <dbReference type="ARBA" id="ARBA00022759"/>
    </source>
</evidence>
<gene>
    <name evidence="17" type="ORF">ABIE13_000864</name>
</gene>
<organism evidence="17 18">
    <name type="scientific">Ottowia thiooxydans</name>
    <dbReference type="NCBI Taxonomy" id="219182"/>
    <lineage>
        <taxon>Bacteria</taxon>
        <taxon>Pseudomonadati</taxon>
        <taxon>Pseudomonadota</taxon>
        <taxon>Betaproteobacteria</taxon>
        <taxon>Burkholderiales</taxon>
        <taxon>Comamonadaceae</taxon>
        <taxon>Ottowia</taxon>
    </lineage>
</organism>
<evidence type="ECO:0000256" key="6">
    <source>
        <dbReference type="ARBA" id="ARBA00022552"/>
    </source>
</evidence>
<dbReference type="NCBIfam" id="TIGR00757">
    <property type="entry name" value="RNaseEG"/>
    <property type="match status" value="1"/>
</dbReference>
<evidence type="ECO:0000256" key="3">
    <source>
        <dbReference type="ARBA" id="ARBA00005663"/>
    </source>
</evidence>
<evidence type="ECO:0000256" key="5">
    <source>
        <dbReference type="ARBA" id="ARBA00022490"/>
    </source>
</evidence>
<dbReference type="PANTHER" id="PTHR30001">
    <property type="entry name" value="RIBONUCLEASE"/>
    <property type="match status" value="1"/>
</dbReference>
<keyword evidence="7" id="KW-0820">tRNA-binding</keyword>
<evidence type="ECO:0000256" key="14">
    <source>
        <dbReference type="ARBA" id="ARBA00022842"/>
    </source>
</evidence>
<dbReference type="InterPro" id="IPR019307">
    <property type="entry name" value="RNA-bd_AU-1/RNase_E/G"/>
</dbReference>
<evidence type="ECO:0000256" key="10">
    <source>
        <dbReference type="ARBA" id="ARBA00022723"/>
    </source>
</evidence>
<keyword evidence="8" id="KW-0819">tRNA processing</keyword>
<evidence type="ECO:0000256" key="9">
    <source>
        <dbReference type="ARBA" id="ARBA00022722"/>
    </source>
</evidence>
<keyword evidence="12" id="KW-0255">Endonuclease</keyword>
<evidence type="ECO:0000256" key="13">
    <source>
        <dbReference type="ARBA" id="ARBA00022801"/>
    </source>
</evidence>
<keyword evidence="15" id="KW-0694">RNA-binding</keyword>
<dbReference type="GO" id="GO:0016787">
    <property type="term" value="F:hydrolase activity"/>
    <property type="evidence" value="ECO:0007669"/>
    <property type="project" value="UniProtKB-KW"/>
</dbReference>
<dbReference type="SMART" id="SM00316">
    <property type="entry name" value="S1"/>
    <property type="match status" value="1"/>
</dbReference>
<name>A0ABV2Q419_9BURK</name>
<evidence type="ECO:0000256" key="8">
    <source>
        <dbReference type="ARBA" id="ARBA00022694"/>
    </source>
</evidence>
<evidence type="ECO:0000256" key="1">
    <source>
        <dbReference type="ARBA" id="ARBA00001946"/>
    </source>
</evidence>
<evidence type="ECO:0000259" key="16">
    <source>
        <dbReference type="SMART" id="SM00316"/>
    </source>
</evidence>
<dbReference type="EMBL" id="JBEPSH010000002">
    <property type="protein sequence ID" value="MET4575764.1"/>
    <property type="molecule type" value="Genomic_DNA"/>
</dbReference>
<evidence type="ECO:0000256" key="2">
    <source>
        <dbReference type="ARBA" id="ARBA00004496"/>
    </source>
</evidence>
<dbReference type="InterPro" id="IPR003029">
    <property type="entry name" value="S1_domain"/>
</dbReference>
<comment type="subcellular location">
    <subcellularLocation>
        <location evidence="2">Cytoplasm</location>
    </subcellularLocation>
</comment>
<keyword evidence="14" id="KW-0460">Magnesium</keyword>
<dbReference type="Pfam" id="PF20833">
    <property type="entry name" value="RNase_E_G_Thio"/>
    <property type="match status" value="1"/>
</dbReference>
<dbReference type="SUPFAM" id="SSF50249">
    <property type="entry name" value="Nucleic acid-binding proteins"/>
    <property type="match status" value="1"/>
</dbReference>